<organism evidence="1 2">
    <name type="scientific">Xylona heveae (strain CBS 132557 / TC161)</name>
    <dbReference type="NCBI Taxonomy" id="1328760"/>
    <lineage>
        <taxon>Eukaryota</taxon>
        <taxon>Fungi</taxon>
        <taxon>Dikarya</taxon>
        <taxon>Ascomycota</taxon>
        <taxon>Pezizomycotina</taxon>
        <taxon>Xylonomycetes</taxon>
        <taxon>Xylonales</taxon>
        <taxon>Xylonaceae</taxon>
        <taxon>Xylona</taxon>
    </lineage>
</organism>
<proteinExistence type="predicted"/>
<dbReference type="InParanoid" id="A0A165G244"/>
<name>A0A165G244_XYLHT</name>
<dbReference type="GeneID" id="28894491"/>
<sequence>MTCDAQDGKGNLHRNHFSSALSTSPRPFSFSSKFLNCLLFPICSFPSSSFPIVFNRLDFLSFALEHTQCDNDTCRTSNHRPFAFSHSVVINCCSIGFSADCSSSGDLISVKSVHLDRKRPTQVSPQRLQTAEKIRATTTTTQIKTGTYH</sequence>
<evidence type="ECO:0000313" key="2">
    <source>
        <dbReference type="Proteomes" id="UP000076632"/>
    </source>
</evidence>
<keyword evidence="2" id="KW-1185">Reference proteome</keyword>
<reference evidence="1 2" key="1">
    <citation type="journal article" date="2016" name="Fungal Biol.">
        <title>The genome of Xylona heveae provides a window into fungal endophytism.</title>
        <authorList>
            <person name="Gazis R."/>
            <person name="Kuo A."/>
            <person name="Riley R."/>
            <person name="LaButti K."/>
            <person name="Lipzen A."/>
            <person name="Lin J."/>
            <person name="Amirebrahimi M."/>
            <person name="Hesse C.N."/>
            <person name="Spatafora J.W."/>
            <person name="Henrissat B."/>
            <person name="Hainaut M."/>
            <person name="Grigoriev I.V."/>
            <person name="Hibbett D.S."/>
        </authorList>
    </citation>
    <scope>NUCLEOTIDE SEQUENCE [LARGE SCALE GENOMIC DNA]</scope>
    <source>
        <strain evidence="1 2">TC161</strain>
    </source>
</reference>
<dbReference type="AlphaFoldDB" id="A0A165G244"/>
<dbReference type="EMBL" id="KV407460">
    <property type="protein sequence ID" value="KZF21651.1"/>
    <property type="molecule type" value="Genomic_DNA"/>
</dbReference>
<evidence type="ECO:0000313" key="1">
    <source>
        <dbReference type="EMBL" id="KZF21651.1"/>
    </source>
</evidence>
<gene>
    <name evidence="1" type="ORF">L228DRAFT_156930</name>
</gene>
<accession>A0A165G244</accession>
<dbReference type="Proteomes" id="UP000076632">
    <property type="component" value="Unassembled WGS sequence"/>
</dbReference>
<protein>
    <submittedName>
        <fullName evidence="1">Uncharacterized protein</fullName>
    </submittedName>
</protein>
<dbReference type="RefSeq" id="XP_018187206.1">
    <property type="nucleotide sequence ID" value="XM_018329354.1"/>
</dbReference>